<dbReference type="RefSeq" id="WP_092654363.1">
    <property type="nucleotide sequence ID" value="NZ_LT629732.1"/>
</dbReference>
<dbReference type="STRING" id="117157.SAMN04489717_3085"/>
<dbReference type="Pfam" id="PF09438">
    <property type="entry name" value="DUF2017"/>
    <property type="match status" value="1"/>
</dbReference>
<protein>
    <submittedName>
        <fullName evidence="1">Uncharacterized protein</fullName>
    </submittedName>
</protein>
<dbReference type="EMBL" id="LT629732">
    <property type="protein sequence ID" value="SDS56067.1"/>
    <property type="molecule type" value="Genomic_DNA"/>
</dbReference>
<gene>
    <name evidence="1" type="ORF">SAMN04489717_3085</name>
</gene>
<dbReference type="Proteomes" id="UP000198983">
    <property type="component" value="Chromosome I"/>
</dbReference>
<organism evidence="1 2">
    <name type="scientific">Actinopolymorpha singaporensis</name>
    <dbReference type="NCBI Taxonomy" id="117157"/>
    <lineage>
        <taxon>Bacteria</taxon>
        <taxon>Bacillati</taxon>
        <taxon>Actinomycetota</taxon>
        <taxon>Actinomycetes</taxon>
        <taxon>Propionibacteriales</taxon>
        <taxon>Actinopolymorphaceae</taxon>
        <taxon>Actinopolymorpha</taxon>
    </lineage>
</organism>
<reference evidence="1 2" key="1">
    <citation type="submission" date="2016-10" db="EMBL/GenBank/DDBJ databases">
        <authorList>
            <person name="de Groot N.N."/>
        </authorList>
    </citation>
    <scope>NUCLEOTIDE SEQUENCE [LARGE SCALE GENOMIC DNA]</scope>
    <source>
        <strain evidence="1 2">DSM 22024</strain>
    </source>
</reference>
<dbReference type="InterPro" id="IPR018561">
    <property type="entry name" value="AosR"/>
</dbReference>
<sequence length="186" mass="20668">MTSGFRSRRGVITATLAAEEAQLVRGLIGELVELVRSETPISAPPPEDTLAALVGHLGSTEPPEDEVLARLFPSAYADDEEAAGEFRRFTEYGLRDGKVKSAETVLESLGDPEYSDQVTVSLNAEEAQCWLRTLTDLRLALGTRLGVEEDDEDRWASLPEEDRRRQVYGVYVWLGWLQESLVSALW</sequence>
<evidence type="ECO:0000313" key="1">
    <source>
        <dbReference type="EMBL" id="SDS56067.1"/>
    </source>
</evidence>
<dbReference type="AlphaFoldDB" id="A0A1H1T784"/>
<evidence type="ECO:0000313" key="2">
    <source>
        <dbReference type="Proteomes" id="UP000198983"/>
    </source>
</evidence>
<keyword evidence="2" id="KW-1185">Reference proteome</keyword>
<proteinExistence type="predicted"/>
<dbReference type="OrthoDB" id="3268479at2"/>
<name>A0A1H1T784_9ACTN</name>
<accession>A0A1H1T784</accession>